<dbReference type="KEGG" id="mbu:Mbur_0984"/>
<dbReference type="OrthoDB" id="116073at2157"/>
<accession>Q12XA2</accession>
<keyword evidence="1" id="KW-1133">Transmembrane helix</keyword>
<keyword evidence="1" id="KW-0812">Transmembrane</keyword>
<dbReference type="PANTHER" id="PTHR35902">
    <property type="entry name" value="S-LAYER DOMAIN-LIKE PROTEIN-RELATED"/>
    <property type="match status" value="1"/>
</dbReference>
<sequence>MNQHTRLTYLLLLVFVVILTGISTAGAQTSGEICVNVEVQEISPSSIGIDEEFTLGINIESCGSKAPEDITFEIISIPSDIIITEDLVTKIPKLSYSTSERHLTYHMRTTTDANPGPHIIKMRLTYPNIELETTKYYEVEISIIGEDAEPRISSVKTNPEYIYEGDTVDLRLGIENFGEAIAKSVSVSLEHEFKGIKNSTIGTIGMNGTQTALFKFKANRSGEFEIPVIIEYEDDFGKQKDEYAITITVLDKKGSLNLASVKVDPVLPYMGDTVELTMRIENSGERTINSIRVYVDHPFKGLKESFIGTLDPNEDGPVVITFIADQAGEYEIPVTITYSDDFGEDQIETKINLIVLESNSGAGTAAIVLLVLGVIGGLIYNNYRTKKSKDEIIKQLMEGSGNSANNKK</sequence>
<proteinExistence type="predicted"/>
<dbReference type="InterPro" id="IPR013783">
    <property type="entry name" value="Ig-like_fold"/>
</dbReference>
<evidence type="ECO:0008006" key="4">
    <source>
        <dbReference type="Google" id="ProtNLM"/>
    </source>
</evidence>
<dbReference type="EMBL" id="CP000300">
    <property type="protein sequence ID" value="ABE51924.1"/>
    <property type="molecule type" value="Genomic_DNA"/>
</dbReference>
<dbReference type="Gene3D" id="2.60.40.10">
    <property type="entry name" value="Immunoglobulins"/>
    <property type="match status" value="2"/>
</dbReference>
<evidence type="ECO:0000256" key="1">
    <source>
        <dbReference type="SAM" id="Phobius"/>
    </source>
</evidence>
<protein>
    <recommendedName>
        <fullName evidence="4">CARDB domain-containing protein</fullName>
    </recommendedName>
</protein>
<gene>
    <name evidence="2" type="ordered locus">Mbur_0984</name>
</gene>
<feature type="transmembrane region" description="Helical" evidence="1">
    <location>
        <begin position="361"/>
        <end position="380"/>
    </location>
</feature>
<keyword evidence="1" id="KW-0472">Membrane</keyword>
<dbReference type="PANTHER" id="PTHR35902:SF3">
    <property type="entry name" value="NPCBM-ASSOCIATED, NEW3 DOMAIN OF ALPHA-GALACTOSIDASE"/>
    <property type="match status" value="1"/>
</dbReference>
<evidence type="ECO:0000313" key="3">
    <source>
        <dbReference type="Proteomes" id="UP000001979"/>
    </source>
</evidence>
<dbReference type="HOGENOM" id="CLU_673713_0_0_2"/>
<dbReference type="Proteomes" id="UP000001979">
    <property type="component" value="Chromosome"/>
</dbReference>
<name>Q12XA2_METBU</name>
<reference evidence="3" key="1">
    <citation type="journal article" date="2009" name="ISME J.">
        <title>The genome sequence of the psychrophilic archaeon, Methanococcoides burtonii: the role of genome evolution in cold adaptation.</title>
        <authorList>
            <person name="Allen M.A."/>
            <person name="Lauro F.M."/>
            <person name="Williams T.J."/>
            <person name="Burg D."/>
            <person name="Siddiqui K.S."/>
            <person name="De Francisci D."/>
            <person name="Chong K.W."/>
            <person name="Pilak O."/>
            <person name="Chew H.H."/>
            <person name="De Maere M.Z."/>
            <person name="Ting L."/>
            <person name="Katrib M."/>
            <person name="Ng C."/>
            <person name="Sowers K.R."/>
            <person name="Galperin M.Y."/>
            <person name="Anderson I.J."/>
            <person name="Ivanova N."/>
            <person name="Dalin E."/>
            <person name="Martinez M."/>
            <person name="Lapidus A."/>
            <person name="Hauser L."/>
            <person name="Land M."/>
            <person name="Thomas T."/>
            <person name="Cavicchioli R."/>
        </authorList>
    </citation>
    <scope>NUCLEOTIDE SEQUENCE [LARGE SCALE GENOMIC DNA]</scope>
    <source>
        <strain evidence="3">DSM 6242 / NBRC 107633 / OCM 468 / ACE-M</strain>
    </source>
</reference>
<evidence type="ECO:0000313" key="2">
    <source>
        <dbReference type="EMBL" id="ABE51924.1"/>
    </source>
</evidence>
<organism evidence="2 3">
    <name type="scientific">Methanococcoides burtonii (strain DSM 6242 / NBRC 107633 / OCM 468 / ACE-M)</name>
    <dbReference type="NCBI Taxonomy" id="259564"/>
    <lineage>
        <taxon>Archaea</taxon>
        <taxon>Methanobacteriati</taxon>
        <taxon>Methanobacteriota</taxon>
        <taxon>Stenosarchaea group</taxon>
        <taxon>Methanomicrobia</taxon>
        <taxon>Methanosarcinales</taxon>
        <taxon>Methanosarcinaceae</taxon>
        <taxon>Methanococcoides</taxon>
    </lineage>
</organism>
<dbReference type="STRING" id="259564.Mbur_0984"/>
<keyword evidence="3" id="KW-1185">Reference proteome</keyword>
<dbReference type="AlphaFoldDB" id="Q12XA2"/>